<reference evidence="2 3" key="1">
    <citation type="submission" date="2017-08" db="EMBL/GenBank/DDBJ databases">
        <title>Acidophilic green algal genome provides insights into adaptation to an acidic environment.</title>
        <authorList>
            <person name="Hirooka S."/>
            <person name="Hirose Y."/>
            <person name="Kanesaki Y."/>
            <person name="Higuchi S."/>
            <person name="Fujiwara T."/>
            <person name="Onuma R."/>
            <person name="Era A."/>
            <person name="Ohbayashi R."/>
            <person name="Uzuka A."/>
            <person name="Nozaki H."/>
            <person name="Yoshikawa H."/>
            <person name="Miyagishima S.Y."/>
        </authorList>
    </citation>
    <scope>NUCLEOTIDE SEQUENCE [LARGE SCALE GENOMIC DNA]</scope>
    <source>
        <strain evidence="2 3">NIES-2499</strain>
    </source>
</reference>
<proteinExistence type="predicted"/>
<dbReference type="SUPFAM" id="SSF51735">
    <property type="entry name" value="NAD(P)-binding Rossmann-fold domains"/>
    <property type="match status" value="1"/>
</dbReference>
<sequence>MACIMKGTKTSASSQPVRSRRSAVVVKCAVEPKKVLMMGGTRFIGLYLARQLIEQGHEVTLFTRGKKEVASRIPDDTSESYAQFKSRIKHIAGDRMDFAAVKERLSRERFQVVYDINGREAEEAKPVLEGCSNSLEQYIYCSSAGVYLKSDQMPHREEDAVDPKSRHKGKLDTESYLQSTGVNYTSIRPVYIYGPLNYNPVEEWFFHRIKAGRPIPVPGSGMQVTQLGHVKDLATAFVKALGNRKAYQQIYNVAGERYVSFDGIAKACAKAAGAPEPEIVHYNAKDFDFGKEKPFPLRDQHFFTSVDKAMADLNWTPEFGLLDGLRDSYEKDFGRGTFRKAADFKTDDMILSKVKGRVRVAA</sequence>
<name>A0A250WQD0_9CHLO</name>
<dbReference type="PANTHER" id="PTHR43725:SF8">
    <property type="entry name" value="CHLOROPLAST STEM-LOOP BINDING PROTEIN OF 41 KDA B, CHLOROPLASTIC"/>
    <property type="match status" value="1"/>
</dbReference>
<evidence type="ECO:0000313" key="2">
    <source>
        <dbReference type="EMBL" id="GAX72872.1"/>
    </source>
</evidence>
<dbReference type="GO" id="GO:0005829">
    <property type="term" value="C:cytosol"/>
    <property type="evidence" value="ECO:0007669"/>
    <property type="project" value="TreeGrafter"/>
</dbReference>
<dbReference type="GO" id="GO:0005996">
    <property type="term" value="P:monosaccharide metabolic process"/>
    <property type="evidence" value="ECO:0007669"/>
    <property type="project" value="TreeGrafter"/>
</dbReference>
<keyword evidence="3" id="KW-1185">Reference proteome</keyword>
<feature type="domain" description="NAD-dependent epimerase/dehydratase" evidence="1">
    <location>
        <begin position="35"/>
        <end position="254"/>
    </location>
</feature>
<dbReference type="GO" id="GO:0003978">
    <property type="term" value="F:UDP-glucose 4-epimerase activity"/>
    <property type="evidence" value="ECO:0007669"/>
    <property type="project" value="TreeGrafter"/>
</dbReference>
<dbReference type="InterPro" id="IPR001509">
    <property type="entry name" value="Epimerase_deHydtase"/>
</dbReference>
<dbReference type="PANTHER" id="PTHR43725">
    <property type="entry name" value="UDP-GLUCOSE 4-EPIMERASE"/>
    <property type="match status" value="1"/>
</dbReference>
<dbReference type="InterPro" id="IPR036291">
    <property type="entry name" value="NAD(P)-bd_dom_sf"/>
</dbReference>
<dbReference type="Gene3D" id="3.40.50.720">
    <property type="entry name" value="NAD(P)-binding Rossmann-like Domain"/>
    <property type="match status" value="1"/>
</dbReference>
<dbReference type="FunFam" id="3.40.50.720:FF:000313">
    <property type="entry name" value="Chloroplast stem-loop binding protein of 41 kDa b, chloroplastic"/>
    <property type="match status" value="1"/>
</dbReference>
<dbReference type="STRING" id="1157962.A0A250WQD0"/>
<dbReference type="Proteomes" id="UP000232323">
    <property type="component" value="Unassembled WGS sequence"/>
</dbReference>
<comment type="caution">
    <text evidence="2">The sequence shown here is derived from an EMBL/GenBank/DDBJ whole genome shotgun (WGS) entry which is preliminary data.</text>
</comment>
<evidence type="ECO:0000313" key="3">
    <source>
        <dbReference type="Proteomes" id="UP000232323"/>
    </source>
</evidence>
<dbReference type="EMBL" id="BEGY01000001">
    <property type="protein sequence ID" value="GAX72872.1"/>
    <property type="molecule type" value="Genomic_DNA"/>
</dbReference>
<accession>A0A250WQD0</accession>
<dbReference type="Pfam" id="PF01370">
    <property type="entry name" value="Epimerase"/>
    <property type="match status" value="1"/>
</dbReference>
<organism evidence="2 3">
    <name type="scientific">Chlamydomonas eustigma</name>
    <dbReference type="NCBI Taxonomy" id="1157962"/>
    <lineage>
        <taxon>Eukaryota</taxon>
        <taxon>Viridiplantae</taxon>
        <taxon>Chlorophyta</taxon>
        <taxon>core chlorophytes</taxon>
        <taxon>Chlorophyceae</taxon>
        <taxon>CS clade</taxon>
        <taxon>Chlamydomonadales</taxon>
        <taxon>Chlamydomonadaceae</taxon>
        <taxon>Chlamydomonas</taxon>
    </lineage>
</organism>
<dbReference type="AlphaFoldDB" id="A0A250WQD0"/>
<dbReference type="OrthoDB" id="419598at2759"/>
<evidence type="ECO:0000259" key="1">
    <source>
        <dbReference type="Pfam" id="PF01370"/>
    </source>
</evidence>
<dbReference type="CDD" id="cd05265">
    <property type="entry name" value="SDR_a1"/>
    <property type="match status" value="1"/>
</dbReference>
<gene>
    <name evidence="2" type="ORF">CEUSTIGMA_g327.t1</name>
</gene>
<protein>
    <recommendedName>
        <fullName evidence="1">NAD-dependent epimerase/dehydratase domain-containing protein</fullName>
    </recommendedName>
</protein>